<comment type="caution">
    <text evidence="6">The sequence shown here is derived from an EMBL/GenBank/DDBJ whole genome shotgun (WGS) entry which is preliminary data.</text>
</comment>
<dbReference type="PANTHER" id="PTHR12329">
    <property type="entry name" value="BCL2-ASSOCIATED ATHANOGENE"/>
    <property type="match status" value="1"/>
</dbReference>
<keyword evidence="1" id="KW-0143">Chaperone</keyword>
<evidence type="ECO:0000313" key="7">
    <source>
        <dbReference type="Proteomes" id="UP001293593"/>
    </source>
</evidence>
<dbReference type="EMBL" id="JAWXYG010000009">
    <property type="protein sequence ID" value="KAK4262717.1"/>
    <property type="molecule type" value="Genomic_DNA"/>
</dbReference>
<feature type="compositionally biased region" description="Polar residues" evidence="3">
    <location>
        <begin position="33"/>
        <end position="43"/>
    </location>
</feature>
<evidence type="ECO:0000256" key="2">
    <source>
        <dbReference type="SAM" id="Coils"/>
    </source>
</evidence>
<dbReference type="Pfam" id="PF02179">
    <property type="entry name" value="BAG"/>
    <property type="match status" value="1"/>
</dbReference>
<dbReference type="Gene3D" id="1.20.58.120">
    <property type="entry name" value="BAG domain"/>
    <property type="match status" value="1"/>
</dbReference>
<name>A0AAE1MCX4_9FABA</name>
<dbReference type="Gene3D" id="3.10.20.90">
    <property type="entry name" value="Phosphatidylinositol 3-kinase Catalytic Subunit, Chain A, domain 1"/>
    <property type="match status" value="1"/>
</dbReference>
<dbReference type="GO" id="GO:0051087">
    <property type="term" value="F:protein-folding chaperone binding"/>
    <property type="evidence" value="ECO:0007669"/>
    <property type="project" value="InterPro"/>
</dbReference>
<organism evidence="6 7">
    <name type="scientific">Acacia crassicarpa</name>
    <name type="common">northern wattle</name>
    <dbReference type="NCBI Taxonomy" id="499986"/>
    <lineage>
        <taxon>Eukaryota</taxon>
        <taxon>Viridiplantae</taxon>
        <taxon>Streptophyta</taxon>
        <taxon>Embryophyta</taxon>
        <taxon>Tracheophyta</taxon>
        <taxon>Spermatophyta</taxon>
        <taxon>Magnoliopsida</taxon>
        <taxon>eudicotyledons</taxon>
        <taxon>Gunneridae</taxon>
        <taxon>Pentapetalae</taxon>
        <taxon>rosids</taxon>
        <taxon>fabids</taxon>
        <taxon>Fabales</taxon>
        <taxon>Fabaceae</taxon>
        <taxon>Caesalpinioideae</taxon>
        <taxon>mimosoid clade</taxon>
        <taxon>Acacieae</taxon>
        <taxon>Acacia</taxon>
    </lineage>
</organism>
<feature type="coiled-coil region" evidence="2">
    <location>
        <begin position="134"/>
        <end position="161"/>
    </location>
</feature>
<protein>
    <recommendedName>
        <fullName evidence="8">BAG family molecular chaperone regulator 1</fullName>
    </recommendedName>
</protein>
<dbReference type="InterPro" id="IPR029071">
    <property type="entry name" value="Ubiquitin-like_domsf"/>
</dbReference>
<evidence type="ECO:0000256" key="1">
    <source>
        <dbReference type="ARBA" id="ARBA00023186"/>
    </source>
</evidence>
<evidence type="ECO:0000256" key="3">
    <source>
        <dbReference type="SAM" id="MobiDB-lite"/>
    </source>
</evidence>
<dbReference type="Proteomes" id="UP001293593">
    <property type="component" value="Unassembled WGS sequence"/>
</dbReference>
<keyword evidence="7" id="KW-1185">Reference proteome</keyword>
<dbReference type="InterPro" id="IPR003103">
    <property type="entry name" value="BAG_domain"/>
</dbReference>
<gene>
    <name evidence="6" type="ORF">QN277_028244</name>
</gene>
<dbReference type="AlphaFoldDB" id="A0AAE1MCX4"/>
<feature type="domain" description="BAG" evidence="5">
    <location>
        <begin position="180"/>
        <end position="219"/>
    </location>
</feature>
<sequence length="248" mass="28502">MFSRSKQSSVGDQISSLKQEEWELRPGGMLVQKRNSNENQNPISGSIKIKVKYGSSYHEIRISSHASFGELKKMLAEATGLHDQDQKIIFKKRERDSKSYLDQMKVKDGSKMEVVEDIESRERRTLEMLKLANKNKSSKLLSEIKKEIEKHSKEVSALEASACKGEIIAEMDVEKLIDSLMRILIKLDEVVVAEGDLNFQRKEQVRRVQKQIETLDKLKEPLNSSKLQKQPLKNSESFVVTTTWETFD</sequence>
<feature type="domain" description="Ubiquitin-like" evidence="4">
    <location>
        <begin position="45"/>
        <end position="115"/>
    </location>
</feature>
<dbReference type="GO" id="GO:0005737">
    <property type="term" value="C:cytoplasm"/>
    <property type="evidence" value="ECO:0007669"/>
    <property type="project" value="TreeGrafter"/>
</dbReference>
<evidence type="ECO:0008006" key="8">
    <source>
        <dbReference type="Google" id="ProtNLM"/>
    </source>
</evidence>
<reference evidence="6" key="1">
    <citation type="submission" date="2023-10" db="EMBL/GenBank/DDBJ databases">
        <title>Chromosome-level genome of the transformable northern wattle, Acacia crassicarpa.</title>
        <authorList>
            <person name="Massaro I."/>
            <person name="Sinha N.R."/>
            <person name="Poethig S."/>
            <person name="Leichty A.R."/>
        </authorList>
    </citation>
    <scope>NUCLEOTIDE SEQUENCE</scope>
    <source>
        <strain evidence="6">Acra3RX</strain>
        <tissue evidence="6">Leaf</tissue>
    </source>
</reference>
<proteinExistence type="predicted"/>
<dbReference type="SUPFAM" id="SSF63491">
    <property type="entry name" value="BAG domain"/>
    <property type="match status" value="1"/>
</dbReference>
<evidence type="ECO:0000259" key="5">
    <source>
        <dbReference type="PROSITE" id="PS51035"/>
    </source>
</evidence>
<dbReference type="GO" id="GO:0000774">
    <property type="term" value="F:adenyl-nucleotide exchange factor activity"/>
    <property type="evidence" value="ECO:0007669"/>
    <property type="project" value="TreeGrafter"/>
</dbReference>
<dbReference type="InterPro" id="IPR036533">
    <property type="entry name" value="BAG_dom_sf"/>
</dbReference>
<feature type="compositionally biased region" description="Polar residues" evidence="3">
    <location>
        <begin position="1"/>
        <end position="17"/>
    </location>
</feature>
<dbReference type="PROSITE" id="PS51035">
    <property type="entry name" value="BAG"/>
    <property type="match status" value="1"/>
</dbReference>
<dbReference type="PROSITE" id="PS50053">
    <property type="entry name" value="UBIQUITIN_2"/>
    <property type="match status" value="1"/>
</dbReference>
<evidence type="ECO:0000313" key="6">
    <source>
        <dbReference type="EMBL" id="KAK4262717.1"/>
    </source>
</evidence>
<evidence type="ECO:0000259" key="4">
    <source>
        <dbReference type="PROSITE" id="PS50053"/>
    </source>
</evidence>
<dbReference type="SUPFAM" id="SSF54236">
    <property type="entry name" value="Ubiquitin-like"/>
    <property type="match status" value="1"/>
</dbReference>
<dbReference type="PANTHER" id="PTHR12329:SF36">
    <property type="entry name" value="UBIQUITIN-LIKE DOMAIN-CONTAINING PROTEIN"/>
    <property type="match status" value="1"/>
</dbReference>
<keyword evidence="2" id="KW-0175">Coiled coil</keyword>
<dbReference type="InterPro" id="IPR039773">
    <property type="entry name" value="BAG_chaperone_regulator"/>
</dbReference>
<dbReference type="InterPro" id="IPR000626">
    <property type="entry name" value="Ubiquitin-like_dom"/>
</dbReference>
<feature type="region of interest" description="Disordered" evidence="3">
    <location>
        <begin position="1"/>
        <end position="43"/>
    </location>
</feature>
<accession>A0AAE1MCX4</accession>
<dbReference type="GO" id="GO:0050821">
    <property type="term" value="P:protein stabilization"/>
    <property type="evidence" value="ECO:0007669"/>
    <property type="project" value="TreeGrafter"/>
</dbReference>